<evidence type="ECO:0000313" key="2">
    <source>
        <dbReference type="Proteomes" id="UP000663848"/>
    </source>
</evidence>
<gene>
    <name evidence="1" type="ORF">QYT958_LOCUS42786</name>
</gene>
<comment type="caution">
    <text evidence="1">The sequence shown here is derived from an EMBL/GenBank/DDBJ whole genome shotgun (WGS) entry which is preliminary data.</text>
</comment>
<dbReference type="AlphaFoldDB" id="A0A822DA33"/>
<name>A0A822DA33_9BILA</name>
<organism evidence="1 2">
    <name type="scientific">Rotaria socialis</name>
    <dbReference type="NCBI Taxonomy" id="392032"/>
    <lineage>
        <taxon>Eukaryota</taxon>
        <taxon>Metazoa</taxon>
        <taxon>Spiralia</taxon>
        <taxon>Gnathifera</taxon>
        <taxon>Rotifera</taxon>
        <taxon>Eurotatoria</taxon>
        <taxon>Bdelloidea</taxon>
        <taxon>Philodinida</taxon>
        <taxon>Philodinidae</taxon>
        <taxon>Rotaria</taxon>
    </lineage>
</organism>
<sequence length="54" mass="5994">MALAAIQALYDDDDDDGKHDEKTIAEEEINDRMAVINDPTFSVMSKIKLNLTPA</sequence>
<evidence type="ECO:0000313" key="1">
    <source>
        <dbReference type="EMBL" id="CAF5063092.1"/>
    </source>
</evidence>
<proteinExistence type="predicted"/>
<dbReference type="EMBL" id="CAJOBR010056625">
    <property type="protein sequence ID" value="CAF5063092.1"/>
    <property type="molecule type" value="Genomic_DNA"/>
</dbReference>
<dbReference type="Proteomes" id="UP000663848">
    <property type="component" value="Unassembled WGS sequence"/>
</dbReference>
<protein>
    <submittedName>
        <fullName evidence="1">Uncharacterized protein</fullName>
    </submittedName>
</protein>
<accession>A0A822DA33</accession>
<feature type="non-terminal residue" evidence="1">
    <location>
        <position position="54"/>
    </location>
</feature>
<reference evidence="1" key="1">
    <citation type="submission" date="2021-02" db="EMBL/GenBank/DDBJ databases">
        <authorList>
            <person name="Nowell W R."/>
        </authorList>
    </citation>
    <scope>NUCLEOTIDE SEQUENCE</scope>
</reference>